<dbReference type="OMA" id="SYQFGRP"/>
<dbReference type="InterPro" id="IPR010255">
    <property type="entry name" value="Haem_peroxidase_sf"/>
</dbReference>
<feature type="binding site" evidence="16">
    <location>
        <position position="252"/>
    </location>
    <ligand>
        <name>Ca(2+)</name>
        <dbReference type="ChEBI" id="CHEBI:29108"/>
        <label>2</label>
    </ligand>
</feature>
<dbReference type="CDD" id="cd00693">
    <property type="entry name" value="secretory_peroxidase"/>
    <property type="match status" value="1"/>
</dbReference>
<dbReference type="Pfam" id="PF00141">
    <property type="entry name" value="peroxidase"/>
    <property type="match status" value="1"/>
</dbReference>
<evidence type="ECO:0000313" key="21">
    <source>
        <dbReference type="EMBL" id="PRQ39037.1"/>
    </source>
</evidence>
<comment type="similarity">
    <text evidence="3">Belongs to the peroxidase family. Ascorbate peroxidase subfamily.</text>
</comment>
<dbReference type="GO" id="GO:0005576">
    <property type="term" value="C:extracellular region"/>
    <property type="evidence" value="ECO:0007669"/>
    <property type="project" value="UniProtKB-SubCell"/>
</dbReference>
<dbReference type="SUPFAM" id="SSF48113">
    <property type="entry name" value="Heme-dependent peroxidases"/>
    <property type="match status" value="1"/>
</dbReference>
<protein>
    <recommendedName>
        <fullName evidence="4 19">Peroxidase</fullName>
        <ecNumber evidence="4 19">1.11.1.7</ecNumber>
    </recommendedName>
</protein>
<dbReference type="AlphaFoldDB" id="A0A2P6QXV3"/>
<feature type="binding site" evidence="16">
    <location>
        <position position="74"/>
    </location>
    <ligand>
        <name>Ca(2+)</name>
        <dbReference type="ChEBI" id="CHEBI:29108"/>
        <label>1</label>
    </ligand>
</feature>
<evidence type="ECO:0000256" key="3">
    <source>
        <dbReference type="ARBA" id="ARBA00006873"/>
    </source>
</evidence>
<comment type="similarity">
    <text evidence="19">Belongs to the peroxidase family. Classical plant (class III) peroxidase subfamily.</text>
</comment>
<evidence type="ECO:0000256" key="11">
    <source>
        <dbReference type="ARBA" id="ARBA00023157"/>
    </source>
</evidence>
<keyword evidence="7 16" id="KW-0479">Metal-binding</keyword>
<dbReference type="Proteomes" id="UP000238479">
    <property type="component" value="Chromosome 4"/>
</dbReference>
<evidence type="ECO:0000256" key="8">
    <source>
        <dbReference type="ARBA" id="ARBA00022837"/>
    </source>
</evidence>
<evidence type="ECO:0000256" key="9">
    <source>
        <dbReference type="ARBA" id="ARBA00023002"/>
    </source>
</evidence>
<keyword evidence="11 18" id="KW-1015">Disulfide bond</keyword>
<accession>A0A2P6QXV3</accession>
<keyword evidence="19" id="KW-0964">Secreted</keyword>
<evidence type="ECO:0000313" key="22">
    <source>
        <dbReference type="Proteomes" id="UP000238479"/>
    </source>
</evidence>
<evidence type="ECO:0000256" key="17">
    <source>
        <dbReference type="PIRSR" id="PIRSR600823-4"/>
    </source>
</evidence>
<organism evidence="21 22">
    <name type="scientific">Rosa chinensis</name>
    <name type="common">China rose</name>
    <dbReference type="NCBI Taxonomy" id="74649"/>
    <lineage>
        <taxon>Eukaryota</taxon>
        <taxon>Viridiplantae</taxon>
        <taxon>Streptophyta</taxon>
        <taxon>Embryophyta</taxon>
        <taxon>Tracheophyta</taxon>
        <taxon>Spermatophyta</taxon>
        <taxon>Magnoliopsida</taxon>
        <taxon>eudicotyledons</taxon>
        <taxon>Gunneridae</taxon>
        <taxon>Pentapetalae</taxon>
        <taxon>rosids</taxon>
        <taxon>fabids</taxon>
        <taxon>Rosales</taxon>
        <taxon>Rosaceae</taxon>
        <taxon>Rosoideae</taxon>
        <taxon>Rosoideae incertae sedis</taxon>
        <taxon>Rosa</taxon>
    </lineage>
</organism>
<dbReference type="PROSITE" id="PS00435">
    <property type="entry name" value="PEROXIDASE_1"/>
    <property type="match status" value="1"/>
</dbReference>
<keyword evidence="9 19" id="KW-0560">Oxidoreductase</keyword>
<keyword evidence="6 19" id="KW-0349">Heme</keyword>
<feature type="binding site" evidence="16">
    <location>
        <position position="76"/>
    </location>
    <ligand>
        <name>Ca(2+)</name>
        <dbReference type="ChEBI" id="CHEBI:29108"/>
        <label>1</label>
    </ligand>
</feature>
<evidence type="ECO:0000256" key="14">
    <source>
        <dbReference type="PIRSR" id="PIRSR600823-1"/>
    </source>
</evidence>
<name>A0A2P6QXV3_ROSCH</name>
<feature type="active site" description="Proton acceptor" evidence="14">
    <location>
        <position position="66"/>
    </location>
</feature>
<feature type="domain" description="Plant heme peroxidase family profile" evidence="20">
    <location>
        <begin position="25"/>
        <end position="323"/>
    </location>
</feature>
<feature type="signal peptide" evidence="19">
    <location>
        <begin position="1"/>
        <end position="23"/>
    </location>
</feature>
<dbReference type="InterPro" id="IPR019793">
    <property type="entry name" value="Peroxidases_heam-ligand_BS"/>
</dbReference>
<proteinExistence type="inferred from homology"/>
<evidence type="ECO:0000256" key="16">
    <source>
        <dbReference type="PIRSR" id="PIRSR600823-3"/>
    </source>
</evidence>
<dbReference type="PROSITE" id="PS51257">
    <property type="entry name" value="PROKAR_LIPOPROTEIN"/>
    <property type="match status" value="1"/>
</dbReference>
<keyword evidence="5 19" id="KW-0575">Peroxidase</keyword>
<dbReference type="InterPro" id="IPR033905">
    <property type="entry name" value="Secretory_peroxidase"/>
</dbReference>
<dbReference type="EC" id="1.11.1.7" evidence="4 19"/>
<feature type="site" description="Transition state stabilizer" evidence="17">
    <location>
        <position position="62"/>
    </location>
</feature>
<comment type="caution">
    <text evidence="21">The sequence shown here is derived from an EMBL/GenBank/DDBJ whole genome shotgun (WGS) entry which is preliminary data.</text>
</comment>
<dbReference type="PROSITE" id="PS50873">
    <property type="entry name" value="PEROXIDASE_4"/>
    <property type="match status" value="1"/>
</dbReference>
<comment type="cofactor">
    <cofactor evidence="16 19">
        <name>Ca(2+)</name>
        <dbReference type="ChEBI" id="CHEBI:29108"/>
    </cofactor>
    <text evidence="16 19">Binds 2 calcium ions per subunit.</text>
</comment>
<feature type="binding site" evidence="16">
    <location>
        <position position="244"/>
    </location>
    <ligand>
        <name>Ca(2+)</name>
        <dbReference type="ChEBI" id="CHEBI:29108"/>
        <label>2</label>
    </ligand>
</feature>
<evidence type="ECO:0000256" key="12">
    <source>
        <dbReference type="ARBA" id="ARBA00023180"/>
    </source>
</evidence>
<dbReference type="Gene3D" id="1.10.520.10">
    <property type="match status" value="1"/>
</dbReference>
<dbReference type="GO" id="GO:0006979">
    <property type="term" value="P:response to oxidative stress"/>
    <property type="evidence" value="ECO:0007669"/>
    <property type="project" value="UniProtKB-UniRule"/>
</dbReference>
<comment type="cofactor">
    <cofactor evidence="16 19">
        <name>heme b</name>
        <dbReference type="ChEBI" id="CHEBI:60344"/>
    </cofactor>
    <text evidence="16 19">Binds 1 heme b (iron(II)-protoporphyrin IX) group per subunit.</text>
</comment>
<dbReference type="FunFam" id="1.10.420.10:FF:000001">
    <property type="entry name" value="Peroxidase"/>
    <property type="match status" value="1"/>
</dbReference>
<dbReference type="FunFam" id="1.10.520.10:FF:000001">
    <property type="entry name" value="Peroxidase"/>
    <property type="match status" value="1"/>
</dbReference>
<dbReference type="OrthoDB" id="2113341at2759"/>
<feature type="binding site" evidence="15">
    <location>
        <position position="163"/>
    </location>
    <ligand>
        <name>substrate</name>
    </ligand>
</feature>
<feature type="disulfide bond" evidence="18">
    <location>
        <begin position="120"/>
        <end position="319"/>
    </location>
</feature>
<dbReference type="STRING" id="74649.A0A2P6QXV3"/>
<dbReference type="GO" id="GO:0020037">
    <property type="term" value="F:heme binding"/>
    <property type="evidence" value="ECO:0007669"/>
    <property type="project" value="UniProtKB-UniRule"/>
</dbReference>
<feature type="binding site" evidence="16">
    <location>
        <position position="67"/>
    </location>
    <ligand>
        <name>Ca(2+)</name>
        <dbReference type="ChEBI" id="CHEBI:29108"/>
        <label>1</label>
    </ligand>
</feature>
<evidence type="ECO:0000256" key="2">
    <source>
        <dbReference type="ARBA" id="ARBA00002322"/>
    </source>
</evidence>
<evidence type="ECO:0000256" key="15">
    <source>
        <dbReference type="PIRSR" id="PIRSR600823-2"/>
    </source>
</evidence>
<feature type="binding site" evidence="16">
    <location>
        <position position="72"/>
    </location>
    <ligand>
        <name>Ca(2+)</name>
        <dbReference type="ChEBI" id="CHEBI:29108"/>
        <label>1</label>
    </ligand>
</feature>
<dbReference type="Gramene" id="PRQ39037">
    <property type="protein sequence ID" value="PRQ39037"/>
    <property type="gene ID" value="RchiOBHm_Chr4g0420641"/>
</dbReference>
<dbReference type="InterPro" id="IPR000823">
    <property type="entry name" value="Peroxidase_pln"/>
</dbReference>
<keyword evidence="10 16" id="KW-0408">Iron</keyword>
<feature type="binding site" evidence="16">
    <location>
        <position position="194"/>
    </location>
    <ligand>
        <name>Ca(2+)</name>
        <dbReference type="ChEBI" id="CHEBI:29108"/>
        <label>2</label>
    </ligand>
</feature>
<evidence type="ECO:0000256" key="1">
    <source>
        <dbReference type="ARBA" id="ARBA00000189"/>
    </source>
</evidence>
<comment type="subcellular location">
    <subcellularLocation>
        <location evidence="19">Secreted</location>
    </subcellularLocation>
</comment>
<feature type="disulfide bond" evidence="18">
    <location>
        <begin position="200"/>
        <end position="231"/>
    </location>
</feature>
<dbReference type="GO" id="GO:0140825">
    <property type="term" value="F:lactoperoxidase activity"/>
    <property type="evidence" value="ECO:0007669"/>
    <property type="project" value="UniProtKB-EC"/>
</dbReference>
<dbReference type="GO" id="GO:0046872">
    <property type="term" value="F:metal ion binding"/>
    <property type="evidence" value="ECO:0007669"/>
    <property type="project" value="UniProtKB-UniRule"/>
</dbReference>
<evidence type="ECO:0000256" key="19">
    <source>
        <dbReference type="RuleBase" id="RU362060"/>
    </source>
</evidence>
<dbReference type="PRINTS" id="PR00458">
    <property type="entry name" value="PEROXIDASE"/>
</dbReference>
<sequence length="323" mass="35320">MRANVNVVLVSLLVFLAISSCNGGQLSPVFYRKSCPQLGRIVRNITWSKVAANPTFAAKLLRLHYHDCFVQGCDASLLIDSTDGNTAEKDARPNRSIGGYEVIDEIKAKLEEECPDIVSCADIVALAARDAVSYQFGRSMWQVFGGRKDGRVSLATEAARDLPSGGANYTSLQDQFAGLGLNYIDLVALSGAHTIGVAHCVVFARRLNFTGKGDIDPSLDTAYAEFLKTQCPSRPNPDTTVELDENSSLSFDSNYYVGLRQNKGLLGSDAALLTDRRAAWVARRFQNFHVFMARFGKSMMKMGDIGIKTGDDGEIRKNCRVIN</sequence>
<comment type="function">
    <text evidence="2">Removal of H(2)O(2), oxidation of toxic reductants, biosynthesis and degradation of lignin, suberization, auxin catabolism, response to environmental stresses such as wounding, pathogen attack and oxidative stress. These functions might be dependent on each isozyme/isoform in each plant tissue.</text>
</comment>
<dbReference type="EMBL" id="PDCK01000042">
    <property type="protein sequence ID" value="PRQ39037.1"/>
    <property type="molecule type" value="Genomic_DNA"/>
</dbReference>
<keyword evidence="22" id="KW-1185">Reference proteome</keyword>
<evidence type="ECO:0000256" key="7">
    <source>
        <dbReference type="ARBA" id="ARBA00022723"/>
    </source>
</evidence>
<comment type="catalytic activity">
    <reaction evidence="1 19">
        <text>2 a phenolic donor + H2O2 = 2 a phenolic radical donor + 2 H2O</text>
        <dbReference type="Rhea" id="RHEA:56136"/>
        <dbReference type="ChEBI" id="CHEBI:15377"/>
        <dbReference type="ChEBI" id="CHEBI:16240"/>
        <dbReference type="ChEBI" id="CHEBI:139520"/>
        <dbReference type="ChEBI" id="CHEBI:139521"/>
        <dbReference type="EC" id="1.11.1.7"/>
    </reaction>
</comment>
<evidence type="ECO:0000256" key="13">
    <source>
        <dbReference type="ARBA" id="ARBA00023324"/>
    </source>
</evidence>
<dbReference type="PANTHER" id="PTHR31235">
    <property type="entry name" value="PEROXIDASE 25-RELATED"/>
    <property type="match status" value="1"/>
</dbReference>
<keyword evidence="19" id="KW-0732">Signal</keyword>
<keyword evidence="12" id="KW-0325">Glycoprotein</keyword>
<dbReference type="Gene3D" id="1.10.420.10">
    <property type="entry name" value="Peroxidase, domain 2"/>
    <property type="match status" value="1"/>
</dbReference>
<reference evidence="21 22" key="1">
    <citation type="journal article" date="2018" name="Nat. Genet.">
        <title>The Rosa genome provides new insights in the design of modern roses.</title>
        <authorList>
            <person name="Bendahmane M."/>
        </authorList>
    </citation>
    <scope>NUCLEOTIDE SEQUENCE [LARGE SCALE GENOMIC DNA]</scope>
    <source>
        <strain evidence="22">cv. Old Blush</strain>
    </source>
</reference>
<feature type="binding site" description="axial binding residue" evidence="16">
    <location>
        <position position="193"/>
    </location>
    <ligand>
        <name>heme b</name>
        <dbReference type="ChEBI" id="CHEBI:60344"/>
    </ligand>
    <ligandPart>
        <name>Fe</name>
        <dbReference type="ChEBI" id="CHEBI:18248"/>
    </ligandPart>
</feature>
<evidence type="ECO:0000256" key="6">
    <source>
        <dbReference type="ARBA" id="ARBA00022617"/>
    </source>
</evidence>
<feature type="disulfide bond" evidence="18">
    <location>
        <begin position="35"/>
        <end position="114"/>
    </location>
</feature>
<dbReference type="PRINTS" id="PR00461">
    <property type="entry name" value="PLPEROXIDASE"/>
</dbReference>
<dbReference type="SMR" id="A0A2P6QXV3"/>
<gene>
    <name evidence="21" type="ORF">RchiOBHm_Chr4g0420641</name>
</gene>
<evidence type="ECO:0000256" key="10">
    <source>
        <dbReference type="ARBA" id="ARBA00023004"/>
    </source>
</evidence>
<keyword evidence="13 19" id="KW-0376">Hydrogen peroxide</keyword>
<dbReference type="InterPro" id="IPR002016">
    <property type="entry name" value="Haem_peroxidase"/>
</dbReference>
<evidence type="ECO:0000256" key="4">
    <source>
        <dbReference type="ARBA" id="ARBA00012313"/>
    </source>
</evidence>
<feature type="chain" id="PRO_5015022377" description="Peroxidase" evidence="19">
    <location>
        <begin position="24"/>
        <end position="323"/>
    </location>
</feature>
<dbReference type="GO" id="GO:0042744">
    <property type="term" value="P:hydrogen peroxide catabolic process"/>
    <property type="evidence" value="ECO:0007669"/>
    <property type="project" value="UniProtKB-KW"/>
</dbReference>
<evidence type="ECO:0000256" key="18">
    <source>
        <dbReference type="PIRSR" id="PIRSR600823-5"/>
    </source>
</evidence>
<evidence type="ECO:0000256" key="5">
    <source>
        <dbReference type="ARBA" id="ARBA00022559"/>
    </source>
</evidence>
<feature type="disulfide bond" evidence="18">
    <location>
        <begin position="68"/>
        <end position="73"/>
    </location>
</feature>
<feature type="binding site" evidence="16">
    <location>
        <position position="70"/>
    </location>
    <ligand>
        <name>Ca(2+)</name>
        <dbReference type="ChEBI" id="CHEBI:29108"/>
        <label>1</label>
    </ligand>
</feature>
<feature type="binding site" evidence="16">
    <location>
        <position position="88"/>
    </location>
    <ligand>
        <name>Ca(2+)</name>
        <dbReference type="ChEBI" id="CHEBI:29108"/>
        <label>1</label>
    </ligand>
</feature>
<keyword evidence="8 16" id="KW-0106">Calcium</keyword>
<evidence type="ECO:0000259" key="20">
    <source>
        <dbReference type="PROSITE" id="PS50873"/>
    </source>
</evidence>